<dbReference type="EMBL" id="HE804045">
    <property type="protein sequence ID" value="CCH32128.1"/>
    <property type="molecule type" value="Genomic_DNA"/>
</dbReference>
<proteinExistence type="predicted"/>
<dbReference type="InterPro" id="IPR046924">
    <property type="entry name" value="CATASP"/>
</dbReference>
<accession>K0K6F6</accession>
<evidence type="ECO:0000313" key="3">
    <source>
        <dbReference type="EMBL" id="CCH32128.1"/>
    </source>
</evidence>
<dbReference type="Proteomes" id="UP000006281">
    <property type="component" value="Chromosome"/>
</dbReference>
<reference evidence="3 4" key="1">
    <citation type="journal article" date="2012" name="BMC Genomics">
        <title>Complete genome sequence of Saccharothrix espanaensis DSM 44229T and comparison to the other completely sequenced Pseudonocardiaceae.</title>
        <authorList>
            <person name="Strobel T."/>
            <person name="Al-Dilaimi A."/>
            <person name="Blom J."/>
            <person name="Gessner A."/>
            <person name="Kalinowski J."/>
            <person name="Luzhetska M."/>
            <person name="Puhler A."/>
            <person name="Szczepanowski R."/>
            <person name="Bechthold A."/>
            <person name="Ruckert C."/>
        </authorList>
    </citation>
    <scope>NUCLEOTIDE SEQUENCE [LARGE SCALE GENOMIC DNA]</scope>
    <source>
        <strain evidence="4">ATCC 51144 / DSM 44229 / JCM 9112 / NBRC 15066 / NRRL 15764</strain>
    </source>
</reference>
<sequence length="101" mass="11051">MDQQSVADALDVLDDLIKWQLTARRWERVAELLDELGAAGRAGDDVRLREVVGALELVSPIRATPIGTEPTTPVPPVVLERRNERVDSLRGTGPEERRGGG</sequence>
<dbReference type="PATRIC" id="fig|1179773.3.peg.4870"/>
<dbReference type="eggNOG" id="ENOG502ZI88">
    <property type="taxonomic scope" value="Bacteria"/>
</dbReference>
<dbReference type="KEGG" id="sesp:BN6_48560"/>
<gene>
    <name evidence="3" type="ordered locus">BN6_48560</name>
</gene>
<evidence type="ECO:0000256" key="1">
    <source>
        <dbReference type="SAM" id="MobiDB-lite"/>
    </source>
</evidence>
<protein>
    <recommendedName>
        <fullName evidence="2">CATRA-Associated Small Protein domain-containing protein</fullName>
    </recommendedName>
</protein>
<feature type="domain" description="CATRA-Associated Small Protein" evidence="2">
    <location>
        <begin position="8"/>
        <end position="91"/>
    </location>
</feature>
<feature type="compositionally biased region" description="Basic and acidic residues" evidence="1">
    <location>
        <begin position="79"/>
        <end position="101"/>
    </location>
</feature>
<keyword evidence="4" id="KW-1185">Reference proteome</keyword>
<dbReference type="BioCyc" id="SESP1179773:BN6_RS23495-MONOMER"/>
<evidence type="ECO:0000313" key="4">
    <source>
        <dbReference type="Proteomes" id="UP000006281"/>
    </source>
</evidence>
<name>K0K6F6_SACES</name>
<feature type="region of interest" description="Disordered" evidence="1">
    <location>
        <begin position="64"/>
        <end position="101"/>
    </location>
</feature>
<organism evidence="3 4">
    <name type="scientific">Saccharothrix espanaensis (strain ATCC 51144 / DSM 44229 / JCM 9112 / NBRC 15066 / NRRL 15764)</name>
    <dbReference type="NCBI Taxonomy" id="1179773"/>
    <lineage>
        <taxon>Bacteria</taxon>
        <taxon>Bacillati</taxon>
        <taxon>Actinomycetota</taxon>
        <taxon>Actinomycetes</taxon>
        <taxon>Pseudonocardiales</taxon>
        <taxon>Pseudonocardiaceae</taxon>
        <taxon>Saccharothrix</taxon>
    </lineage>
</organism>
<dbReference type="OrthoDB" id="4306366at2"/>
<dbReference type="RefSeq" id="WP_015102240.1">
    <property type="nucleotide sequence ID" value="NC_019673.1"/>
</dbReference>
<dbReference type="Pfam" id="PF20271">
    <property type="entry name" value="CATASP"/>
    <property type="match status" value="1"/>
</dbReference>
<evidence type="ECO:0000259" key="2">
    <source>
        <dbReference type="Pfam" id="PF20271"/>
    </source>
</evidence>
<dbReference type="HOGENOM" id="CLU_2289620_0_0_11"/>
<dbReference type="AlphaFoldDB" id="K0K6F6"/>
<dbReference type="STRING" id="1179773.BN6_48560"/>